<sequence>MLGEAEKGQAQPLTVEGGIERSACPLASPEFADVKFTLQSVDFSGLGVVDASILRSAYTGYVDQEVSVAVVCEIRDRAATILRGAGYLAAVQVPPQTIEGGNVKFDVLLARMTSVQVRGDAGSSEKLLQQYIDRLTSEPVFNIDVAERYLLLARDIPGLDVRLSLRPVTSSADGRPGDVIGEFNVVRTPVYVDANIQNFGSKQVGRFGGLVRARFNGITGLGDETTVSAYSTADFSEQQVLQASHEFRVGGEGLRFGGNFTYAWTDPDLPNNFDIESETLVAGVYATYPFIRKQTRNLFGTIGFEYIDQKTEILGTRTNEDDLSIAYARLDFSEIEAGSISGRGGYSAFEPKWAMAGSLELRQGLGILGASEGCGPAFVRCIGQTVIPTRADGDPTAFVVRGEAKLDYRPTPLLAFTLKPRFQYSPDALFSYEEISGGNYTTGRGYDPGTIIGDSGYGLQTEVSYGSLIPESPNGTAWQPYVYFDAMAVWNKNFPGDPQKIYSAGGGIRATIGRQASLDVMAVVPLKRGPFQTRRDSARALMTLTVQLAPWSR</sequence>
<evidence type="ECO:0000313" key="6">
    <source>
        <dbReference type="EMBL" id="GAA0473108.1"/>
    </source>
</evidence>
<dbReference type="InterPro" id="IPR013686">
    <property type="entry name" value="Polypept-transport_assoc_ShlB"/>
</dbReference>
<feature type="domain" description="Polypeptide-transport-associated ShlB-type" evidence="5">
    <location>
        <begin position="36"/>
        <end position="108"/>
    </location>
</feature>
<keyword evidence="3" id="KW-0998">Cell outer membrane</keyword>
<gene>
    <name evidence="6" type="ORF">GCM10009096_12970</name>
</gene>
<dbReference type="Pfam" id="PF08479">
    <property type="entry name" value="POTRA_2"/>
    <property type="match status" value="1"/>
</dbReference>
<evidence type="ECO:0000256" key="2">
    <source>
        <dbReference type="ARBA" id="ARBA00022692"/>
    </source>
</evidence>
<dbReference type="Pfam" id="PF03865">
    <property type="entry name" value="ShlB"/>
    <property type="match status" value="1"/>
</dbReference>
<dbReference type="Gene3D" id="2.40.160.50">
    <property type="entry name" value="membrane protein fhac: a member of the omp85/tpsb transporter family"/>
    <property type="match status" value="1"/>
</dbReference>
<dbReference type="PANTHER" id="PTHR34597:SF6">
    <property type="entry name" value="BLR6126 PROTEIN"/>
    <property type="match status" value="1"/>
</dbReference>
<feature type="domain" description="Haemolysin activator HlyB C-terminal" evidence="4">
    <location>
        <begin position="187"/>
        <end position="509"/>
    </location>
</feature>
<keyword evidence="2" id="KW-0812">Transmembrane</keyword>
<accession>A0ABN1ACL1</accession>
<dbReference type="EMBL" id="BAAAEM010000002">
    <property type="protein sequence ID" value="GAA0473108.1"/>
    <property type="molecule type" value="Genomic_DNA"/>
</dbReference>
<proteinExistence type="predicted"/>
<comment type="caution">
    <text evidence="6">The sequence shown here is derived from an EMBL/GenBank/DDBJ whole genome shotgun (WGS) entry which is preliminary data.</text>
</comment>
<keyword evidence="1" id="KW-1134">Transmembrane beta strand</keyword>
<dbReference type="Proteomes" id="UP001500713">
    <property type="component" value="Unassembled WGS sequence"/>
</dbReference>
<dbReference type="InterPro" id="IPR051544">
    <property type="entry name" value="TPS_OM_transporter"/>
</dbReference>
<evidence type="ECO:0000256" key="1">
    <source>
        <dbReference type="ARBA" id="ARBA00022452"/>
    </source>
</evidence>
<evidence type="ECO:0000256" key="3">
    <source>
        <dbReference type="ARBA" id="ARBA00023237"/>
    </source>
</evidence>
<dbReference type="PANTHER" id="PTHR34597">
    <property type="entry name" value="SLR1661 PROTEIN"/>
    <property type="match status" value="1"/>
</dbReference>
<keyword evidence="1" id="KW-0472">Membrane</keyword>
<protein>
    <submittedName>
        <fullName evidence="6">POTRA domain-containing protein</fullName>
    </submittedName>
</protein>
<dbReference type="InterPro" id="IPR005565">
    <property type="entry name" value="Hemolysn_activator_HlyB_C"/>
</dbReference>
<evidence type="ECO:0000259" key="4">
    <source>
        <dbReference type="Pfam" id="PF03865"/>
    </source>
</evidence>
<evidence type="ECO:0000259" key="5">
    <source>
        <dbReference type="Pfam" id="PF08479"/>
    </source>
</evidence>
<dbReference type="Gene3D" id="3.10.20.310">
    <property type="entry name" value="membrane protein fhac"/>
    <property type="match status" value="1"/>
</dbReference>
<reference evidence="6 7" key="1">
    <citation type="journal article" date="2019" name="Int. J. Syst. Evol. Microbiol.">
        <title>The Global Catalogue of Microorganisms (GCM) 10K type strain sequencing project: providing services to taxonomists for standard genome sequencing and annotation.</title>
        <authorList>
            <consortium name="The Broad Institute Genomics Platform"/>
            <consortium name="The Broad Institute Genome Sequencing Center for Infectious Disease"/>
            <person name="Wu L."/>
            <person name="Ma J."/>
        </authorList>
    </citation>
    <scope>NUCLEOTIDE SEQUENCE [LARGE SCALE GENOMIC DNA]</scope>
    <source>
        <strain evidence="6 7">JCM 14162</strain>
    </source>
</reference>
<name>A0ABN1ACL1_9SPHN</name>
<keyword evidence="7" id="KW-1185">Reference proteome</keyword>
<evidence type="ECO:0000313" key="7">
    <source>
        <dbReference type="Proteomes" id="UP001500713"/>
    </source>
</evidence>
<organism evidence="6 7">
    <name type="scientific">Parasphingorhabdus litoris</name>
    <dbReference type="NCBI Taxonomy" id="394733"/>
    <lineage>
        <taxon>Bacteria</taxon>
        <taxon>Pseudomonadati</taxon>
        <taxon>Pseudomonadota</taxon>
        <taxon>Alphaproteobacteria</taxon>
        <taxon>Sphingomonadales</taxon>
        <taxon>Sphingomonadaceae</taxon>
        <taxon>Parasphingorhabdus</taxon>
    </lineage>
</organism>